<comment type="caution">
    <text evidence="1">The sequence shown here is derived from an EMBL/GenBank/DDBJ whole genome shotgun (WGS) entry which is preliminary data.</text>
</comment>
<evidence type="ECO:0000313" key="1">
    <source>
        <dbReference type="EMBL" id="KAF2598976.1"/>
    </source>
</evidence>
<evidence type="ECO:0000313" key="2">
    <source>
        <dbReference type="Proteomes" id="UP000712281"/>
    </source>
</evidence>
<name>A0A3N6RHF0_BRACR</name>
<protein>
    <submittedName>
        <fullName evidence="1">Uncharacterized protein</fullName>
    </submittedName>
</protein>
<accession>A0A3N6RHF0</accession>
<proteinExistence type="predicted"/>
<sequence length="98" mass="11692">MIKKDDRRNIISQIFDTQNLTHKWTRVDGIVIRWWEGVVVERFNRDSKHPWVINGVESIVSLTVQGDEFQTEQHDRSFTQRFLTKMRLTHHSTTSIVN</sequence>
<reference evidence="1" key="1">
    <citation type="submission" date="2019-12" db="EMBL/GenBank/DDBJ databases">
        <title>Genome sequencing and annotation of Brassica cretica.</title>
        <authorList>
            <person name="Studholme D.J."/>
            <person name="Sarris P.F."/>
        </authorList>
    </citation>
    <scope>NUCLEOTIDE SEQUENCE</scope>
    <source>
        <strain evidence="1">PFS-001/15</strain>
        <tissue evidence="1">Leaf</tissue>
    </source>
</reference>
<dbReference type="EMBL" id="QGKW02000717">
    <property type="protein sequence ID" value="KAF2598976.1"/>
    <property type="molecule type" value="Genomic_DNA"/>
</dbReference>
<dbReference type="AlphaFoldDB" id="A0A3N6RHF0"/>
<organism evidence="1 2">
    <name type="scientific">Brassica cretica</name>
    <name type="common">Mustard</name>
    <dbReference type="NCBI Taxonomy" id="69181"/>
    <lineage>
        <taxon>Eukaryota</taxon>
        <taxon>Viridiplantae</taxon>
        <taxon>Streptophyta</taxon>
        <taxon>Embryophyta</taxon>
        <taxon>Tracheophyta</taxon>
        <taxon>Spermatophyta</taxon>
        <taxon>Magnoliopsida</taxon>
        <taxon>eudicotyledons</taxon>
        <taxon>Gunneridae</taxon>
        <taxon>Pentapetalae</taxon>
        <taxon>rosids</taxon>
        <taxon>malvids</taxon>
        <taxon>Brassicales</taxon>
        <taxon>Brassicaceae</taxon>
        <taxon>Brassiceae</taxon>
        <taxon>Brassica</taxon>
    </lineage>
</organism>
<dbReference type="Proteomes" id="UP000712281">
    <property type="component" value="Unassembled WGS sequence"/>
</dbReference>
<gene>
    <name evidence="1" type="ORF">F2Q68_00011297</name>
</gene>